<protein>
    <recommendedName>
        <fullName evidence="6">Ribosomal RNA small subunit methyltransferase G</fullName>
        <ecNumber evidence="6">2.1.1.-</ecNumber>
    </recommendedName>
    <alternativeName>
        <fullName evidence="6">16S rRNA 7-methylguanosine methyltransferase</fullName>
        <shortName evidence="6">16S rRNA m7G methyltransferase</shortName>
    </alternativeName>
</protein>
<dbReference type="EMBL" id="AP019400">
    <property type="protein sequence ID" value="BBI36798.1"/>
    <property type="molecule type" value="Genomic_DNA"/>
</dbReference>
<evidence type="ECO:0000256" key="5">
    <source>
        <dbReference type="ARBA" id="ARBA00022691"/>
    </source>
</evidence>
<keyword evidence="2 6" id="KW-0698">rRNA processing</keyword>
<proteinExistence type="inferred from homology"/>
<keyword evidence="5 6" id="KW-0949">S-adenosyl-L-methionine</keyword>
<comment type="similarity">
    <text evidence="6">Belongs to the methyltransferase superfamily. RNA methyltransferase RsmG family.</text>
</comment>
<feature type="binding site" evidence="6">
    <location>
        <position position="80"/>
    </location>
    <ligand>
        <name>S-adenosyl-L-methionine</name>
        <dbReference type="ChEBI" id="CHEBI:59789"/>
    </ligand>
</feature>
<dbReference type="GO" id="GO:0005829">
    <property type="term" value="C:cytosol"/>
    <property type="evidence" value="ECO:0007669"/>
    <property type="project" value="TreeGrafter"/>
</dbReference>
<dbReference type="Gene3D" id="3.40.50.150">
    <property type="entry name" value="Vaccinia Virus protein VP39"/>
    <property type="match status" value="1"/>
</dbReference>
<dbReference type="FunFam" id="3.40.50.150:FF:000041">
    <property type="entry name" value="Ribosomal RNA small subunit methyltransferase G"/>
    <property type="match status" value="1"/>
</dbReference>
<dbReference type="PANTHER" id="PTHR31760:SF0">
    <property type="entry name" value="S-ADENOSYL-L-METHIONINE-DEPENDENT METHYLTRANSFERASES SUPERFAMILY PROTEIN"/>
    <property type="match status" value="1"/>
</dbReference>
<dbReference type="GO" id="GO:0070043">
    <property type="term" value="F:rRNA (guanine-N7-)-methyltransferase activity"/>
    <property type="evidence" value="ECO:0007669"/>
    <property type="project" value="UniProtKB-UniRule"/>
</dbReference>
<evidence type="ECO:0000256" key="2">
    <source>
        <dbReference type="ARBA" id="ARBA00022552"/>
    </source>
</evidence>
<dbReference type="Proteomes" id="UP000289856">
    <property type="component" value="Chromosome"/>
</dbReference>
<dbReference type="PANTHER" id="PTHR31760">
    <property type="entry name" value="S-ADENOSYL-L-METHIONINE-DEPENDENT METHYLTRANSFERASES SUPERFAMILY PROTEIN"/>
    <property type="match status" value="1"/>
</dbReference>
<feature type="compositionally biased region" description="Basic and acidic residues" evidence="7">
    <location>
        <begin position="242"/>
        <end position="252"/>
    </location>
</feature>
<feature type="binding site" evidence="6">
    <location>
        <position position="150"/>
    </location>
    <ligand>
        <name>S-adenosyl-L-methionine</name>
        <dbReference type="ChEBI" id="CHEBI:59789"/>
    </ligand>
</feature>
<sequence>MMDTIQQQFSQNVERLGIQLTETKLEQFETYYSLLVEWNEKMNLTGITERDAVYEKHFYDSLTIARVVQFDKQNSLADIGSGAGFPSVPLAIIYPHLQITIIDALAKRIKFLEEVKTKLGLTKVLCLHSRAEDAARKREHRDNYDVVTARAVARLAVLNEFCIPYVRPGGIFIAMKGTDISTELDESRYSVSKLNGKIQDVKHLSLPTDGADRHLVVCLKKGPTPSAYPRKSGIPLKSPLVKPEKTARSTDK</sequence>
<feature type="region of interest" description="Disordered" evidence="7">
    <location>
        <begin position="223"/>
        <end position="252"/>
    </location>
</feature>
<keyword evidence="4 6" id="KW-0808">Transferase</keyword>
<feature type="binding site" evidence="6">
    <location>
        <begin position="131"/>
        <end position="132"/>
    </location>
    <ligand>
        <name>S-adenosyl-L-methionine</name>
        <dbReference type="ChEBI" id="CHEBI:59789"/>
    </ligand>
</feature>
<feature type="binding site" evidence="6">
    <location>
        <position position="85"/>
    </location>
    <ligand>
        <name>S-adenosyl-L-methionine</name>
        <dbReference type="ChEBI" id="CHEBI:59789"/>
    </ligand>
</feature>
<keyword evidence="1 6" id="KW-0963">Cytoplasm</keyword>
<dbReference type="KEGG" id="cohn:KCTCHS21_61970"/>
<organism evidence="8 9">
    <name type="scientific">Cohnella abietis</name>
    <dbReference type="NCBI Taxonomy" id="2507935"/>
    <lineage>
        <taxon>Bacteria</taxon>
        <taxon>Bacillati</taxon>
        <taxon>Bacillota</taxon>
        <taxon>Bacilli</taxon>
        <taxon>Bacillales</taxon>
        <taxon>Paenibacillaceae</taxon>
        <taxon>Cohnella</taxon>
    </lineage>
</organism>
<dbReference type="AlphaFoldDB" id="A0A3T1DFN6"/>
<evidence type="ECO:0000256" key="1">
    <source>
        <dbReference type="ARBA" id="ARBA00022490"/>
    </source>
</evidence>
<evidence type="ECO:0000313" key="9">
    <source>
        <dbReference type="Proteomes" id="UP000289856"/>
    </source>
</evidence>
<keyword evidence="3 6" id="KW-0489">Methyltransferase</keyword>
<evidence type="ECO:0000313" key="8">
    <source>
        <dbReference type="EMBL" id="BBI36798.1"/>
    </source>
</evidence>
<evidence type="ECO:0000256" key="3">
    <source>
        <dbReference type="ARBA" id="ARBA00022603"/>
    </source>
</evidence>
<accession>A0A3T1DFN6</accession>
<dbReference type="InterPro" id="IPR029063">
    <property type="entry name" value="SAM-dependent_MTases_sf"/>
</dbReference>
<name>A0A3T1DFN6_9BACL</name>
<gene>
    <name evidence="6 8" type="primary">rsmG</name>
    <name evidence="8" type="ORF">KCTCHS21_61970</name>
</gene>
<dbReference type="EC" id="2.1.1.-" evidence="6"/>
<dbReference type="NCBIfam" id="TIGR00138">
    <property type="entry name" value="rsmG_gidB"/>
    <property type="match status" value="1"/>
</dbReference>
<dbReference type="PIRSF" id="PIRSF003078">
    <property type="entry name" value="GidB"/>
    <property type="match status" value="1"/>
</dbReference>
<dbReference type="SUPFAM" id="SSF53335">
    <property type="entry name" value="S-adenosyl-L-methionine-dependent methyltransferases"/>
    <property type="match status" value="1"/>
</dbReference>
<dbReference type="CDD" id="cd02440">
    <property type="entry name" value="AdoMet_MTases"/>
    <property type="match status" value="1"/>
</dbReference>
<evidence type="ECO:0000256" key="7">
    <source>
        <dbReference type="SAM" id="MobiDB-lite"/>
    </source>
</evidence>
<dbReference type="InterPro" id="IPR003682">
    <property type="entry name" value="rRNA_ssu_MeTfrase_G"/>
</dbReference>
<dbReference type="Pfam" id="PF02527">
    <property type="entry name" value="GidB"/>
    <property type="match status" value="1"/>
</dbReference>
<dbReference type="HAMAP" id="MF_00074">
    <property type="entry name" value="16SrRNA_methyltr_G"/>
    <property type="match status" value="1"/>
</dbReference>
<keyword evidence="9" id="KW-1185">Reference proteome</keyword>
<comment type="caution">
    <text evidence="6">Lacks conserved residue(s) required for the propagation of feature annotation.</text>
</comment>
<comment type="function">
    <text evidence="6">Specifically methylates the N7 position of guanine in position 535 of 16S rRNA.</text>
</comment>
<reference evidence="8 9" key="1">
    <citation type="submission" date="2019-01" db="EMBL/GenBank/DDBJ databases">
        <title>Complete genome sequence of Cohnella hallensis HS21 isolated from Korean fir (Abies koreana) rhizospheric soil.</title>
        <authorList>
            <person name="Jiang L."/>
            <person name="Kang S.W."/>
            <person name="Kim S."/>
            <person name="Jung J."/>
            <person name="Kim C.Y."/>
            <person name="Kim D.H."/>
            <person name="Kim S.W."/>
            <person name="Lee J."/>
        </authorList>
    </citation>
    <scope>NUCLEOTIDE SEQUENCE [LARGE SCALE GENOMIC DNA]</scope>
    <source>
        <strain evidence="8 9">HS21</strain>
    </source>
</reference>
<evidence type="ECO:0000256" key="6">
    <source>
        <dbReference type="HAMAP-Rule" id="MF_00074"/>
    </source>
</evidence>
<comment type="subcellular location">
    <subcellularLocation>
        <location evidence="6">Cytoplasm</location>
    </subcellularLocation>
</comment>
<evidence type="ECO:0000256" key="4">
    <source>
        <dbReference type="ARBA" id="ARBA00022679"/>
    </source>
</evidence>